<evidence type="ECO:0000313" key="1">
    <source>
        <dbReference type="EMBL" id="PFG15493.1"/>
    </source>
</evidence>
<proteinExistence type="predicted"/>
<dbReference type="OrthoDB" id="7595944at2"/>
<evidence type="ECO:0000313" key="2">
    <source>
        <dbReference type="EMBL" id="PFG18451.1"/>
    </source>
</evidence>
<accession>A0A2A9CWE2</accession>
<dbReference type="Proteomes" id="UP000226079">
    <property type="component" value="Unassembled WGS sequence"/>
</dbReference>
<evidence type="ECO:0000313" key="3">
    <source>
        <dbReference type="Proteomes" id="UP000226079"/>
    </source>
</evidence>
<protein>
    <submittedName>
        <fullName evidence="2">Uncharacterized protein</fullName>
    </submittedName>
</protein>
<dbReference type="RefSeq" id="WP_143483506.1">
    <property type="nucleotide sequence ID" value="NZ_PDJC01000001.1"/>
</dbReference>
<gene>
    <name evidence="1" type="ORF">ATK74_0011</name>
    <name evidence="2" type="ORF">ATK74_3041</name>
</gene>
<sequence>MTAQAAQGMVQARILITAKTYPTPSERHLETVCTAGVRLDTPQPEWVRLYPISFRLLDYDLQFKKYQIVEVPIRSRGAKDIRSESYTPDISRLISGEVIDSQRGKWTRRREMLGSLVGATTTCALISANKNLPPHTLGPSLGLVKPLNPQVSVTKGKPWNRAQQQKVARAAMPTLFDEDYVRNELEPQPYDMRVRYCCTDPACKGHDQSLIDWEVGQAGRTWSLRYPADEIPERLRAKWQGLFSEDKDAHLFVGNQLLHPQSFMGLGVWYPRKT</sequence>
<dbReference type="AlphaFoldDB" id="A0A2A9CWE2"/>
<reference evidence="2 3" key="1">
    <citation type="submission" date="2017-10" db="EMBL/GenBank/DDBJ databases">
        <title>Sequencing the genomes of 1000 actinobacteria strains.</title>
        <authorList>
            <person name="Klenk H.-P."/>
        </authorList>
    </citation>
    <scope>NUCLEOTIDE SEQUENCE [LARGE SCALE GENOMIC DNA]</scope>
    <source>
        <strain evidence="2 3">DSM 15597</strain>
    </source>
</reference>
<dbReference type="EMBL" id="PDJC01000001">
    <property type="protein sequence ID" value="PFG15493.1"/>
    <property type="molecule type" value="Genomic_DNA"/>
</dbReference>
<name>A0A2A9CWE2_9ACTN</name>
<organism evidence="2 3">
    <name type="scientific">Propionicimonas paludicola</name>
    <dbReference type="NCBI Taxonomy" id="185243"/>
    <lineage>
        <taxon>Bacteria</taxon>
        <taxon>Bacillati</taxon>
        <taxon>Actinomycetota</taxon>
        <taxon>Actinomycetes</taxon>
        <taxon>Propionibacteriales</taxon>
        <taxon>Nocardioidaceae</taxon>
        <taxon>Propionicimonas</taxon>
    </lineage>
</organism>
<dbReference type="EMBL" id="PDJC01000001">
    <property type="protein sequence ID" value="PFG18451.1"/>
    <property type="molecule type" value="Genomic_DNA"/>
</dbReference>
<keyword evidence="3" id="KW-1185">Reference proteome</keyword>
<comment type="caution">
    <text evidence="2">The sequence shown here is derived from an EMBL/GenBank/DDBJ whole genome shotgun (WGS) entry which is preliminary data.</text>
</comment>